<sequence>MLRIAAGAFLKSNKNLLISKAGYVKCSDPRVAVVFSGCGVYDGSEIHEAVSILKHLTKNNVTPVAFGPDIAQHDVVNHLKGEVDPSHKRYVRVEAARIVRGNVQNICDLPKNVDCFDAVVFPGGFGVAKTLSDYATKGCECTVIPEVAQVIEEFHRAQKLQAFACISPILAARVLCNVTITFGQNSCDKWPHRAAIDDAKKMGATVELRDWNEVSYDRKNRILSTPAYMYDGKYHEIDEGIGHMINYLVSLIKHGEVKNKEVCPPPDCKLEK</sequence>
<name>A0AAW1DGF6_9HEMI</name>
<dbReference type="AlphaFoldDB" id="A0AAW1DGF6"/>
<keyword evidence="2" id="KW-1185">Reference proteome</keyword>
<dbReference type="NCBIfam" id="NF008747">
    <property type="entry name" value="PRK11780.1"/>
    <property type="match status" value="1"/>
</dbReference>
<dbReference type="Proteomes" id="UP001461498">
    <property type="component" value="Unassembled WGS sequence"/>
</dbReference>
<accession>A0AAW1DGF6</accession>
<comment type="caution">
    <text evidence="1">The sequence shown here is derived from an EMBL/GenBank/DDBJ whole genome shotgun (WGS) entry which is preliminary data.</text>
</comment>
<dbReference type="Gene3D" id="3.40.50.880">
    <property type="match status" value="1"/>
</dbReference>
<proteinExistence type="predicted"/>
<dbReference type="PANTHER" id="PTHR10224">
    <property type="entry name" value="ES1 PROTEIN HOMOLOG, MITOCHONDRIAL"/>
    <property type="match status" value="1"/>
</dbReference>
<evidence type="ECO:0000313" key="2">
    <source>
        <dbReference type="Proteomes" id="UP001461498"/>
    </source>
</evidence>
<dbReference type="InterPro" id="IPR029062">
    <property type="entry name" value="Class_I_gatase-like"/>
</dbReference>
<dbReference type="EMBL" id="JAPXFL010000003">
    <property type="protein sequence ID" value="KAK9509228.1"/>
    <property type="molecule type" value="Genomic_DNA"/>
</dbReference>
<organism evidence="1 2">
    <name type="scientific">Rhynocoris fuscipes</name>
    <dbReference type="NCBI Taxonomy" id="488301"/>
    <lineage>
        <taxon>Eukaryota</taxon>
        <taxon>Metazoa</taxon>
        <taxon>Ecdysozoa</taxon>
        <taxon>Arthropoda</taxon>
        <taxon>Hexapoda</taxon>
        <taxon>Insecta</taxon>
        <taxon>Pterygota</taxon>
        <taxon>Neoptera</taxon>
        <taxon>Paraneoptera</taxon>
        <taxon>Hemiptera</taxon>
        <taxon>Heteroptera</taxon>
        <taxon>Panheteroptera</taxon>
        <taxon>Cimicomorpha</taxon>
        <taxon>Reduviidae</taxon>
        <taxon>Harpactorinae</taxon>
        <taxon>Harpactorini</taxon>
        <taxon>Rhynocoris</taxon>
    </lineage>
</organism>
<reference evidence="1 2" key="1">
    <citation type="submission" date="2022-12" db="EMBL/GenBank/DDBJ databases">
        <title>Chromosome-level genome assembly of true bugs.</title>
        <authorList>
            <person name="Ma L."/>
            <person name="Li H."/>
        </authorList>
    </citation>
    <scope>NUCLEOTIDE SEQUENCE [LARGE SCALE GENOMIC DNA]</scope>
    <source>
        <strain evidence="1">Lab_2022b</strain>
    </source>
</reference>
<dbReference type="PANTHER" id="PTHR10224:SF12">
    <property type="entry name" value="GLYOXALASE ELBB"/>
    <property type="match status" value="1"/>
</dbReference>
<gene>
    <name evidence="1" type="ORF">O3M35_006586</name>
</gene>
<protein>
    <submittedName>
        <fullName evidence="1">Uncharacterized protein</fullName>
    </submittedName>
</protein>
<evidence type="ECO:0000313" key="1">
    <source>
        <dbReference type="EMBL" id="KAK9509228.1"/>
    </source>
</evidence>
<dbReference type="SUPFAM" id="SSF52317">
    <property type="entry name" value="Class I glutamine amidotransferase-like"/>
    <property type="match status" value="1"/>
</dbReference>